<comment type="caution">
    <text evidence="3">The sequence shown here is derived from an EMBL/GenBank/DDBJ whole genome shotgun (WGS) entry which is preliminary data.</text>
</comment>
<dbReference type="InterPro" id="IPR010998">
    <property type="entry name" value="Integrase_recombinase_N"/>
</dbReference>
<evidence type="ECO:0000256" key="2">
    <source>
        <dbReference type="SAM" id="MobiDB-lite"/>
    </source>
</evidence>
<feature type="compositionally biased region" description="Low complexity" evidence="2">
    <location>
        <begin position="133"/>
        <end position="144"/>
    </location>
</feature>
<evidence type="ECO:0008006" key="5">
    <source>
        <dbReference type="Google" id="ProtNLM"/>
    </source>
</evidence>
<dbReference type="Proteomes" id="UP001501303">
    <property type="component" value="Unassembled WGS sequence"/>
</dbReference>
<evidence type="ECO:0000256" key="1">
    <source>
        <dbReference type="ARBA" id="ARBA00023125"/>
    </source>
</evidence>
<feature type="region of interest" description="Disordered" evidence="2">
    <location>
        <begin position="133"/>
        <end position="168"/>
    </location>
</feature>
<reference evidence="3 4" key="1">
    <citation type="journal article" date="2019" name="Int. J. Syst. Evol. Microbiol.">
        <title>The Global Catalogue of Microorganisms (GCM) 10K type strain sequencing project: providing services to taxonomists for standard genome sequencing and annotation.</title>
        <authorList>
            <consortium name="The Broad Institute Genomics Platform"/>
            <consortium name="The Broad Institute Genome Sequencing Center for Infectious Disease"/>
            <person name="Wu L."/>
            <person name="Ma J."/>
        </authorList>
    </citation>
    <scope>NUCLEOTIDE SEQUENCE [LARGE SCALE GENOMIC DNA]</scope>
    <source>
        <strain evidence="3 4">JCM 13581</strain>
    </source>
</reference>
<gene>
    <name evidence="3" type="ORF">GCM10009716_06760</name>
</gene>
<sequence>MRSRIWNHIIPLMGDYALREIDASALRTFKTALLARVEESTAEVIWGHLSSILGSAVDDQRLLRNPMKATNSVKPPRATDSKAKAWSREVVDTVRAELQDRYQIAVDLGIGLGLRQGEAFGLAEEDFASRPASFTSAASSGGTSRDALTSRSPRGARSAMSRCRPTWR</sequence>
<keyword evidence="4" id="KW-1185">Reference proteome</keyword>
<evidence type="ECO:0000313" key="4">
    <source>
        <dbReference type="Proteomes" id="UP001501303"/>
    </source>
</evidence>
<organism evidence="3 4">
    <name type="scientific">Streptomyces sodiiphilus</name>
    <dbReference type="NCBI Taxonomy" id="226217"/>
    <lineage>
        <taxon>Bacteria</taxon>
        <taxon>Bacillati</taxon>
        <taxon>Actinomycetota</taxon>
        <taxon>Actinomycetes</taxon>
        <taxon>Kitasatosporales</taxon>
        <taxon>Streptomycetaceae</taxon>
        <taxon>Streptomyces</taxon>
    </lineage>
</organism>
<dbReference type="Gene3D" id="1.10.150.130">
    <property type="match status" value="1"/>
</dbReference>
<proteinExistence type="predicted"/>
<dbReference type="InterPro" id="IPR011010">
    <property type="entry name" value="DNA_brk_join_enz"/>
</dbReference>
<accession>A0ABN2NW17</accession>
<evidence type="ECO:0000313" key="3">
    <source>
        <dbReference type="EMBL" id="GAA1899631.1"/>
    </source>
</evidence>
<protein>
    <recommendedName>
        <fullName evidence="5">Tyr recombinase domain-containing protein</fullName>
    </recommendedName>
</protein>
<keyword evidence="1" id="KW-0238">DNA-binding</keyword>
<dbReference type="SUPFAM" id="SSF56349">
    <property type="entry name" value="DNA breaking-rejoining enzymes"/>
    <property type="match status" value="1"/>
</dbReference>
<name>A0ABN2NW17_9ACTN</name>
<dbReference type="EMBL" id="BAAAMJ010000008">
    <property type="protein sequence ID" value="GAA1899631.1"/>
    <property type="molecule type" value="Genomic_DNA"/>
</dbReference>